<evidence type="ECO:0000313" key="1">
    <source>
        <dbReference type="EMBL" id="PRQ42145.1"/>
    </source>
</evidence>
<reference evidence="1 2" key="1">
    <citation type="journal article" date="2018" name="Nat. Genet.">
        <title>The Rosa genome provides new insights in the design of modern roses.</title>
        <authorList>
            <person name="Bendahmane M."/>
        </authorList>
    </citation>
    <scope>NUCLEOTIDE SEQUENCE [LARGE SCALE GENOMIC DNA]</scope>
    <source>
        <strain evidence="2">cv. Old Blush</strain>
    </source>
</reference>
<comment type="caution">
    <text evidence="1">The sequence shown here is derived from an EMBL/GenBank/DDBJ whole genome shotgun (WGS) entry which is preliminary data.</text>
</comment>
<dbReference type="AlphaFoldDB" id="A0A2P6R6U1"/>
<dbReference type="Gramene" id="PRQ42145">
    <property type="protein sequence ID" value="PRQ42145"/>
    <property type="gene ID" value="RchiOBHm_Chr3g0454441"/>
</dbReference>
<gene>
    <name evidence="1" type="ORF">RchiOBHm_Chr3g0454441</name>
</gene>
<protein>
    <submittedName>
        <fullName evidence="1">Uncharacterized protein</fullName>
    </submittedName>
</protein>
<organism evidence="1 2">
    <name type="scientific">Rosa chinensis</name>
    <name type="common">China rose</name>
    <dbReference type="NCBI Taxonomy" id="74649"/>
    <lineage>
        <taxon>Eukaryota</taxon>
        <taxon>Viridiplantae</taxon>
        <taxon>Streptophyta</taxon>
        <taxon>Embryophyta</taxon>
        <taxon>Tracheophyta</taxon>
        <taxon>Spermatophyta</taxon>
        <taxon>Magnoliopsida</taxon>
        <taxon>eudicotyledons</taxon>
        <taxon>Gunneridae</taxon>
        <taxon>Pentapetalae</taxon>
        <taxon>rosids</taxon>
        <taxon>fabids</taxon>
        <taxon>Rosales</taxon>
        <taxon>Rosaceae</taxon>
        <taxon>Rosoideae</taxon>
        <taxon>Rosoideae incertae sedis</taxon>
        <taxon>Rosa</taxon>
    </lineage>
</organism>
<name>A0A2P6R6U1_ROSCH</name>
<proteinExistence type="predicted"/>
<dbReference type="Proteomes" id="UP000238479">
    <property type="component" value="Chromosome 3"/>
</dbReference>
<dbReference type="EMBL" id="PDCK01000041">
    <property type="protein sequence ID" value="PRQ42145.1"/>
    <property type="molecule type" value="Genomic_DNA"/>
</dbReference>
<accession>A0A2P6R6U1</accession>
<evidence type="ECO:0000313" key="2">
    <source>
        <dbReference type="Proteomes" id="UP000238479"/>
    </source>
</evidence>
<keyword evidence="2" id="KW-1185">Reference proteome</keyword>
<sequence>MMVANSALIESTALNTEAIASGCLNVLSVTPATKASVFLPTFVLVMSILSGMFDLRRVKLPDLNLIIFPLSGTKSRQIRKLNISKDISTDDNIFSPIPLFINWSLFHD</sequence>